<keyword evidence="2" id="KW-0812">Transmembrane</keyword>
<evidence type="ECO:0000256" key="1">
    <source>
        <dbReference type="SAM" id="MobiDB-lite"/>
    </source>
</evidence>
<evidence type="ECO:0000313" key="5">
    <source>
        <dbReference type="Proteomes" id="UP000663829"/>
    </source>
</evidence>
<keyword evidence="2" id="KW-1133">Transmembrane helix</keyword>
<dbReference type="AlphaFoldDB" id="A0A815QAQ6"/>
<dbReference type="Proteomes" id="UP000681722">
    <property type="component" value="Unassembled WGS sequence"/>
</dbReference>
<protein>
    <submittedName>
        <fullName evidence="3">Uncharacterized protein</fullName>
    </submittedName>
</protein>
<dbReference type="Proteomes" id="UP000663829">
    <property type="component" value="Unassembled WGS sequence"/>
</dbReference>
<feature type="transmembrane region" description="Helical" evidence="2">
    <location>
        <begin position="7"/>
        <end position="26"/>
    </location>
</feature>
<keyword evidence="5" id="KW-1185">Reference proteome</keyword>
<dbReference type="EMBL" id="CAJOBC010085388">
    <property type="protein sequence ID" value="CAF4330410.1"/>
    <property type="molecule type" value="Genomic_DNA"/>
</dbReference>
<sequence length="371" mass="41111">MSFATIMYKIITMMSFIQFLLVSYYVDQTNSFLTLSVNSTYTTNIITRNISCYYGTISGADNADRHYTPSYGNYQYCVLIMYYSNENLPQQIDFSSTTVLNTYRRMSERCRGFSNTTDVGYGYCSPLSYETVVSPFLCICATNNCNNNLQTCQLSVSMVQPAPLATFLPYLSTSISCQDSGYISSNRYTYCQELDQSINYTACNDYMETNTVLCSIWSLTSENSTSSHQVAYPPENYEKFLLSTLYNYLTYVNTSTYNESSSSLFVQDGIQNFTYISCYCISNYCNANFSTCTVDTAPTTSSTITSRSSSNGSSLSDAAIAGIVIGVIVGAIVIGAIVGFISYHTLMSGRSPEENHTDTFTDGVDGTDDSP</sequence>
<feature type="region of interest" description="Disordered" evidence="1">
    <location>
        <begin position="351"/>
        <end position="371"/>
    </location>
</feature>
<comment type="caution">
    <text evidence="3">The sequence shown here is derived from an EMBL/GenBank/DDBJ whole genome shotgun (WGS) entry which is preliminary data.</text>
</comment>
<proteinExistence type="predicted"/>
<evidence type="ECO:0000313" key="3">
    <source>
        <dbReference type="EMBL" id="CAF1459832.1"/>
    </source>
</evidence>
<evidence type="ECO:0000313" key="4">
    <source>
        <dbReference type="EMBL" id="CAF4330410.1"/>
    </source>
</evidence>
<evidence type="ECO:0000256" key="2">
    <source>
        <dbReference type="SAM" id="Phobius"/>
    </source>
</evidence>
<feature type="transmembrane region" description="Helical" evidence="2">
    <location>
        <begin position="318"/>
        <end position="341"/>
    </location>
</feature>
<name>A0A815QAQ6_9BILA</name>
<gene>
    <name evidence="3" type="ORF">GPM918_LOCUS35037</name>
    <name evidence="4" type="ORF">SRO942_LOCUS35753</name>
</gene>
<dbReference type="OrthoDB" id="10039920at2759"/>
<reference evidence="3" key="1">
    <citation type="submission" date="2021-02" db="EMBL/GenBank/DDBJ databases">
        <authorList>
            <person name="Nowell W R."/>
        </authorList>
    </citation>
    <scope>NUCLEOTIDE SEQUENCE</scope>
</reference>
<dbReference type="EMBL" id="CAJNOQ010019930">
    <property type="protein sequence ID" value="CAF1459832.1"/>
    <property type="molecule type" value="Genomic_DNA"/>
</dbReference>
<keyword evidence="2" id="KW-0472">Membrane</keyword>
<accession>A0A815QAQ6</accession>
<organism evidence="3 5">
    <name type="scientific">Didymodactylos carnosus</name>
    <dbReference type="NCBI Taxonomy" id="1234261"/>
    <lineage>
        <taxon>Eukaryota</taxon>
        <taxon>Metazoa</taxon>
        <taxon>Spiralia</taxon>
        <taxon>Gnathifera</taxon>
        <taxon>Rotifera</taxon>
        <taxon>Eurotatoria</taxon>
        <taxon>Bdelloidea</taxon>
        <taxon>Philodinida</taxon>
        <taxon>Philodinidae</taxon>
        <taxon>Didymodactylos</taxon>
    </lineage>
</organism>